<evidence type="ECO:0000259" key="4">
    <source>
        <dbReference type="Pfam" id="PF00501"/>
    </source>
</evidence>
<dbReference type="Gene3D" id="3.40.50.12780">
    <property type="entry name" value="N-terminal domain of ligase-like"/>
    <property type="match status" value="1"/>
</dbReference>
<dbReference type="Pfam" id="PF23562">
    <property type="entry name" value="AMP-binding_C_3"/>
    <property type="match status" value="1"/>
</dbReference>
<evidence type="ECO:0000313" key="5">
    <source>
        <dbReference type="EMBL" id="CAG8006316.1"/>
    </source>
</evidence>
<keyword evidence="1" id="KW-0596">Phosphopantetheine</keyword>
<gene>
    <name evidence="5" type="ORF">POLS_LOCUS2002</name>
</gene>
<dbReference type="InterPro" id="IPR000873">
    <property type="entry name" value="AMP-dep_synth/lig_dom"/>
</dbReference>
<evidence type="ECO:0000313" key="6">
    <source>
        <dbReference type="Proteomes" id="UP001153618"/>
    </source>
</evidence>
<protein>
    <recommendedName>
        <fullName evidence="4">AMP-dependent synthetase/ligase domain-containing protein</fullName>
    </recommendedName>
</protein>
<feature type="domain" description="AMP-dependent synthetase/ligase" evidence="4">
    <location>
        <begin position="19"/>
        <end position="186"/>
    </location>
</feature>
<dbReference type="PANTHER" id="PTHR43439">
    <property type="entry name" value="PHENYLACETATE-COENZYME A LIGASE"/>
    <property type="match status" value="1"/>
</dbReference>
<sequence>MVMHFSRCYPYDTAYHTIEDETAIIIHSSGTTGVPKPIHLTHGFLGTMDKQGQIAVPKGRVSAIPKKTGQNYLFLSTAPFFHLMGIYAVAMSVFHEAPFVYPPPTATLAVQTLIEVISAMHPTVAVITPALVEAVGQSASALEALSALEMVCIGGAPLAPDIGEAMNKRTNLVSILGASELGLVPSLIPENKADWEYFEWNPNYQLRMDPSGDDSQLHELVIPRGESRDIHGIFHTIPDLMEYHTKDLFSPHPTRPSLWKYEGRLDDAITLINGQKINPIPMEKIIEGHPIVSRAVIIGNRRSQLMLLVEPCSSNLSSRDKSDVSEYKRTIWPSVEKANELAPHGVQIAIMRIMLASPGKPFRTTPKGSTQRRKVLEDYEREIDHVYQQDEHWTTLFKNG</sequence>
<dbReference type="PANTHER" id="PTHR43439:SF2">
    <property type="entry name" value="ENZYME, PUTATIVE (JCVI)-RELATED"/>
    <property type="match status" value="1"/>
</dbReference>
<dbReference type="Proteomes" id="UP001153618">
    <property type="component" value="Unassembled WGS sequence"/>
</dbReference>
<keyword evidence="3" id="KW-1133">Transmembrane helix</keyword>
<keyword evidence="2" id="KW-0597">Phosphoprotein</keyword>
<accession>A0A9W4MM56</accession>
<dbReference type="InterPro" id="IPR042099">
    <property type="entry name" value="ANL_N_sf"/>
</dbReference>
<dbReference type="SUPFAM" id="SSF56801">
    <property type="entry name" value="Acetyl-CoA synthetase-like"/>
    <property type="match status" value="1"/>
</dbReference>
<dbReference type="InterPro" id="IPR020845">
    <property type="entry name" value="AMP-binding_CS"/>
</dbReference>
<proteinExistence type="predicted"/>
<reference evidence="5" key="1">
    <citation type="submission" date="2021-07" db="EMBL/GenBank/DDBJ databases">
        <authorList>
            <person name="Branca A.L. A."/>
        </authorList>
    </citation>
    <scope>NUCLEOTIDE SEQUENCE</scope>
</reference>
<keyword evidence="3" id="KW-0812">Transmembrane</keyword>
<dbReference type="PROSITE" id="PS00455">
    <property type="entry name" value="AMP_BINDING"/>
    <property type="match status" value="1"/>
</dbReference>
<dbReference type="Pfam" id="PF00501">
    <property type="entry name" value="AMP-binding"/>
    <property type="match status" value="1"/>
</dbReference>
<evidence type="ECO:0000256" key="1">
    <source>
        <dbReference type="ARBA" id="ARBA00022450"/>
    </source>
</evidence>
<dbReference type="EMBL" id="CAJVOS010000012">
    <property type="protein sequence ID" value="CAG8006316.1"/>
    <property type="molecule type" value="Genomic_DNA"/>
</dbReference>
<name>A0A9W4MM56_PENOL</name>
<keyword evidence="6" id="KW-1185">Reference proteome</keyword>
<dbReference type="AlphaFoldDB" id="A0A9W4MM56"/>
<dbReference type="InterPro" id="IPR051414">
    <property type="entry name" value="Adenylate-forming_Reductase"/>
</dbReference>
<feature type="transmembrane region" description="Helical" evidence="3">
    <location>
        <begin position="72"/>
        <end position="94"/>
    </location>
</feature>
<keyword evidence="3" id="KW-0472">Membrane</keyword>
<comment type="caution">
    <text evidence="5">The sequence shown here is derived from an EMBL/GenBank/DDBJ whole genome shotgun (WGS) entry which is preliminary data.</text>
</comment>
<organism evidence="5 6">
    <name type="scientific">Penicillium olsonii</name>
    <dbReference type="NCBI Taxonomy" id="99116"/>
    <lineage>
        <taxon>Eukaryota</taxon>
        <taxon>Fungi</taxon>
        <taxon>Dikarya</taxon>
        <taxon>Ascomycota</taxon>
        <taxon>Pezizomycotina</taxon>
        <taxon>Eurotiomycetes</taxon>
        <taxon>Eurotiomycetidae</taxon>
        <taxon>Eurotiales</taxon>
        <taxon>Aspergillaceae</taxon>
        <taxon>Penicillium</taxon>
    </lineage>
</organism>
<dbReference type="OrthoDB" id="429813at2759"/>
<evidence type="ECO:0000256" key="3">
    <source>
        <dbReference type="SAM" id="Phobius"/>
    </source>
</evidence>
<evidence type="ECO:0000256" key="2">
    <source>
        <dbReference type="ARBA" id="ARBA00022553"/>
    </source>
</evidence>